<dbReference type="Proteomes" id="UP000247781">
    <property type="component" value="Unassembled WGS sequence"/>
</dbReference>
<evidence type="ECO:0000313" key="3">
    <source>
        <dbReference type="Proteomes" id="UP000247781"/>
    </source>
</evidence>
<dbReference type="PRINTS" id="PR00111">
    <property type="entry name" value="ABHYDROLASE"/>
</dbReference>
<proteinExistence type="predicted"/>
<comment type="caution">
    <text evidence="2">The sequence shown here is derived from an EMBL/GenBank/DDBJ whole genome shotgun (WGS) entry which is preliminary data.</text>
</comment>
<gene>
    <name evidence="2" type="ORF">C8E89_1327</name>
</gene>
<sequence length="228" mass="24643">MSAARHWDDLGYMSALSGEWRVINVDPLGHGDSDLPHDPDAYDPAGVAADLVAVMDAEDVNRATVWGYSRGGWLACNLASRYSERVERIVVGGYAMHAHREEADRLLTPLASFLRHGDWAALWQAFGTTDTALQQMVEDSNDPLALAAAIEGSMRPTRFVDPASIRCPALYYVGSEDWILPHVRADAEALDATVDVIAGQTHLGGFFDAVTPVLAAVTPRLGRTLGSV</sequence>
<evidence type="ECO:0000313" key="2">
    <source>
        <dbReference type="EMBL" id="PXX00807.1"/>
    </source>
</evidence>
<dbReference type="PANTHER" id="PTHR43798">
    <property type="entry name" value="MONOACYLGLYCEROL LIPASE"/>
    <property type="match status" value="1"/>
</dbReference>
<dbReference type="GO" id="GO:0016020">
    <property type="term" value="C:membrane"/>
    <property type="evidence" value="ECO:0007669"/>
    <property type="project" value="TreeGrafter"/>
</dbReference>
<dbReference type="GO" id="GO:0003824">
    <property type="term" value="F:catalytic activity"/>
    <property type="evidence" value="ECO:0007669"/>
    <property type="project" value="UniProtKB-ARBA"/>
</dbReference>
<dbReference type="SUPFAM" id="SSF53474">
    <property type="entry name" value="alpha/beta-Hydrolases"/>
    <property type="match status" value="1"/>
</dbReference>
<dbReference type="Pfam" id="PF00561">
    <property type="entry name" value="Abhydrolase_1"/>
    <property type="match status" value="1"/>
</dbReference>
<protein>
    <submittedName>
        <fullName evidence="2">Pimeloyl-ACP methyl ester carboxylesterase</fullName>
    </submittedName>
</protein>
<name>A0A318HAJ4_9MYCO</name>
<reference evidence="2 3" key="2">
    <citation type="submission" date="2018-06" db="EMBL/GenBank/DDBJ databases">
        <title>Sequencing of bacterial isolates from soil warming experiment in Harvard Forest, Massachusetts, USA.</title>
        <authorList>
            <person name="Deangelis K.PhD."/>
        </authorList>
    </citation>
    <scope>NUCLEOTIDE SEQUENCE [LARGE SCALE GENOMIC DNA]</scope>
    <source>
        <strain evidence="2 3">GAS496</strain>
    </source>
</reference>
<organism evidence="2 3">
    <name type="scientific">Mycolicibacterium moriokaense</name>
    <dbReference type="NCBI Taxonomy" id="39691"/>
    <lineage>
        <taxon>Bacteria</taxon>
        <taxon>Bacillati</taxon>
        <taxon>Actinomycetota</taxon>
        <taxon>Actinomycetes</taxon>
        <taxon>Mycobacteriales</taxon>
        <taxon>Mycobacteriaceae</taxon>
        <taxon>Mycolicibacterium</taxon>
    </lineage>
</organism>
<reference evidence="3" key="1">
    <citation type="submission" date="2018-05" db="EMBL/GenBank/DDBJ databases">
        <authorList>
            <person name="Deangelis K."/>
            <person name="Huntemann M."/>
            <person name="Clum A."/>
            <person name="Pillay M."/>
            <person name="Palaniappan K."/>
            <person name="Varghese N."/>
            <person name="Mikhailova N."/>
            <person name="Stamatis D."/>
            <person name="Reddy T."/>
            <person name="Daum C."/>
            <person name="Shapiro N."/>
            <person name="Ivanova N."/>
            <person name="Kyrpides N."/>
            <person name="Woyke T."/>
        </authorList>
    </citation>
    <scope>NUCLEOTIDE SEQUENCE [LARGE SCALE GENOMIC DNA]</scope>
    <source>
        <strain evidence="3">GAS496</strain>
    </source>
</reference>
<accession>A0A318HAJ4</accession>
<dbReference type="InterPro" id="IPR050266">
    <property type="entry name" value="AB_hydrolase_sf"/>
</dbReference>
<dbReference type="AlphaFoldDB" id="A0A318HAJ4"/>
<dbReference type="Gene3D" id="3.40.50.1820">
    <property type="entry name" value="alpha/beta hydrolase"/>
    <property type="match status" value="1"/>
</dbReference>
<dbReference type="EMBL" id="QJJU01000032">
    <property type="protein sequence ID" value="PXX00807.1"/>
    <property type="molecule type" value="Genomic_DNA"/>
</dbReference>
<feature type="domain" description="AB hydrolase-1" evidence="1">
    <location>
        <begin position="14"/>
        <end position="94"/>
    </location>
</feature>
<keyword evidence="3" id="KW-1185">Reference proteome</keyword>
<evidence type="ECO:0000259" key="1">
    <source>
        <dbReference type="Pfam" id="PF00561"/>
    </source>
</evidence>
<dbReference type="PANTHER" id="PTHR43798:SF33">
    <property type="entry name" value="HYDROLASE, PUTATIVE (AFU_ORTHOLOGUE AFUA_2G14860)-RELATED"/>
    <property type="match status" value="1"/>
</dbReference>
<dbReference type="InterPro" id="IPR029058">
    <property type="entry name" value="AB_hydrolase_fold"/>
</dbReference>
<dbReference type="InterPro" id="IPR000073">
    <property type="entry name" value="AB_hydrolase_1"/>
</dbReference>